<dbReference type="Proteomes" id="UP000252731">
    <property type="component" value="Unassembled WGS sequence"/>
</dbReference>
<evidence type="ECO:0000313" key="1">
    <source>
        <dbReference type="EMBL" id="RBP93081.1"/>
    </source>
</evidence>
<comment type="caution">
    <text evidence="1">The sequence shown here is derived from an EMBL/GenBank/DDBJ whole genome shotgun (WGS) entry which is preliminary data.</text>
</comment>
<sequence length="49" mass="5584">MKKFPFLKGGFFVAARHQEKRLSENKKVYPKKNELSASKIQLAESKSSA</sequence>
<gene>
    <name evidence="1" type="ORF">DFO70_106212</name>
</gene>
<name>A0A366JWU4_CYTFI</name>
<accession>A0A366JWU4</accession>
<keyword evidence="2" id="KW-1185">Reference proteome</keyword>
<proteinExistence type="predicted"/>
<evidence type="ECO:0000313" key="2">
    <source>
        <dbReference type="Proteomes" id="UP000252731"/>
    </source>
</evidence>
<protein>
    <submittedName>
        <fullName evidence="1">Uncharacterized protein</fullName>
    </submittedName>
</protein>
<organism evidence="1 2">
    <name type="scientific">Cytobacillus firmus</name>
    <name type="common">Bacillus firmus</name>
    <dbReference type="NCBI Taxonomy" id="1399"/>
    <lineage>
        <taxon>Bacteria</taxon>
        <taxon>Bacillati</taxon>
        <taxon>Bacillota</taxon>
        <taxon>Bacilli</taxon>
        <taxon>Bacillales</taxon>
        <taxon>Bacillaceae</taxon>
        <taxon>Cytobacillus</taxon>
    </lineage>
</organism>
<dbReference type="EMBL" id="QNSF01000006">
    <property type="protein sequence ID" value="RBP93081.1"/>
    <property type="molecule type" value="Genomic_DNA"/>
</dbReference>
<dbReference type="AlphaFoldDB" id="A0A366JWU4"/>
<reference evidence="1 2" key="1">
    <citation type="submission" date="2018-06" db="EMBL/GenBank/DDBJ databases">
        <title>Freshwater and sediment microbial communities from various areas in North America, analyzing microbe dynamics in response to fracking.</title>
        <authorList>
            <person name="Lamendella R."/>
        </authorList>
    </citation>
    <scope>NUCLEOTIDE SEQUENCE [LARGE SCALE GENOMIC DNA]</scope>
    <source>
        <strain evidence="1 2">14_TX</strain>
    </source>
</reference>